<gene>
    <name evidence="3" type="ORF">M514_23869</name>
</gene>
<organism evidence="3">
    <name type="scientific">Trichuris suis</name>
    <name type="common">pig whipworm</name>
    <dbReference type="NCBI Taxonomy" id="68888"/>
    <lineage>
        <taxon>Eukaryota</taxon>
        <taxon>Metazoa</taxon>
        <taxon>Ecdysozoa</taxon>
        <taxon>Nematoda</taxon>
        <taxon>Enoplea</taxon>
        <taxon>Dorylaimia</taxon>
        <taxon>Trichinellida</taxon>
        <taxon>Trichuridae</taxon>
        <taxon>Trichuris</taxon>
    </lineage>
</organism>
<evidence type="ECO:0000313" key="3">
    <source>
        <dbReference type="EMBL" id="KFD63878.1"/>
    </source>
</evidence>
<feature type="region of interest" description="Disordered" evidence="1">
    <location>
        <begin position="343"/>
        <end position="370"/>
    </location>
</feature>
<dbReference type="EMBL" id="KL367564">
    <property type="protein sequence ID" value="KFD63878.1"/>
    <property type="molecule type" value="Genomic_DNA"/>
</dbReference>
<name>A0A085N332_9BILA</name>
<dbReference type="PANTHER" id="PTHR19303:SF52">
    <property type="entry name" value="TIGGER TRANSPOSABLE ELEMENT-DERIVED PROTEIN 6"/>
    <property type="match status" value="1"/>
</dbReference>
<sequence>MPKRTYIHKSAKQAPGFKPLKDRLTLVLCGNAAGHMIKPGVAYRTRNPRSLRNKNKDCLPEFWQHNKKAWMTVILFTEWFNQCFIPEAKKYLESKGMAFKVLLVIDNAPGHPQSLCFANENVEVKLPANSTSLLQPLDQGATKCIKATYTRLVYGKLRDVIALIAEAVHEIKPRTVSGCWKRLWRDAVSECEDLGAINEEVMDIVNIAKELGGKGFSDMIEDDIREHIEDCGEPFTNEEFEELMQSPTGSDDDVMEDTEAQTPSDWTLQKLASIFRQAQVLKDMIVEYDPSMERGIMVTRGITVSLKPLQDLFDEAKKRERQLPITMFLSKAPAAAEPIILRREVSLPTSSRNPRTRRSPGDLRPPTGSG</sequence>
<proteinExistence type="predicted"/>
<protein>
    <recommendedName>
        <fullName evidence="2">DDE-1 domain-containing protein</fullName>
    </recommendedName>
</protein>
<dbReference type="Proteomes" id="UP000030758">
    <property type="component" value="Unassembled WGS sequence"/>
</dbReference>
<dbReference type="GO" id="GO:0003677">
    <property type="term" value="F:DNA binding"/>
    <property type="evidence" value="ECO:0007669"/>
    <property type="project" value="TreeGrafter"/>
</dbReference>
<reference evidence="3" key="1">
    <citation type="journal article" date="2014" name="Nat. Genet.">
        <title>Genome and transcriptome of the porcine whipworm Trichuris suis.</title>
        <authorList>
            <person name="Jex A.R."/>
            <person name="Nejsum P."/>
            <person name="Schwarz E.M."/>
            <person name="Hu L."/>
            <person name="Young N.D."/>
            <person name="Hall R.S."/>
            <person name="Korhonen P.K."/>
            <person name="Liao S."/>
            <person name="Thamsborg S."/>
            <person name="Xia J."/>
            <person name="Xu P."/>
            <person name="Wang S."/>
            <person name="Scheerlinck J.P."/>
            <person name="Hofmann A."/>
            <person name="Sternberg P.W."/>
            <person name="Wang J."/>
            <person name="Gasser R.B."/>
        </authorList>
    </citation>
    <scope>NUCLEOTIDE SEQUENCE [LARGE SCALE GENOMIC DNA]</scope>
    <source>
        <strain evidence="3">DCEP-RM93F</strain>
    </source>
</reference>
<dbReference type="AlphaFoldDB" id="A0A085N332"/>
<accession>A0A085N332</accession>
<dbReference type="Pfam" id="PF03184">
    <property type="entry name" value="DDE_1"/>
    <property type="match status" value="1"/>
</dbReference>
<dbReference type="GO" id="GO:0005634">
    <property type="term" value="C:nucleus"/>
    <property type="evidence" value="ECO:0007669"/>
    <property type="project" value="TreeGrafter"/>
</dbReference>
<dbReference type="PANTHER" id="PTHR19303">
    <property type="entry name" value="TRANSPOSON"/>
    <property type="match status" value="1"/>
</dbReference>
<feature type="domain" description="DDE-1" evidence="2">
    <location>
        <begin position="21"/>
        <end position="157"/>
    </location>
</feature>
<evidence type="ECO:0000256" key="1">
    <source>
        <dbReference type="SAM" id="MobiDB-lite"/>
    </source>
</evidence>
<evidence type="ECO:0000259" key="2">
    <source>
        <dbReference type="Pfam" id="PF03184"/>
    </source>
</evidence>
<dbReference type="InterPro" id="IPR004875">
    <property type="entry name" value="DDE_SF_endonuclease_dom"/>
</dbReference>
<dbReference type="InterPro" id="IPR050863">
    <property type="entry name" value="CenT-Element_Derived"/>
</dbReference>